<dbReference type="InterPro" id="IPR003781">
    <property type="entry name" value="CoA-bd"/>
</dbReference>
<dbReference type="InterPro" id="IPR036291">
    <property type="entry name" value="NAD(P)-bd_dom_sf"/>
</dbReference>
<dbReference type="PANTHER" id="PTHR42793">
    <property type="entry name" value="COA BINDING DOMAIN CONTAINING PROTEIN"/>
    <property type="match status" value="1"/>
</dbReference>
<keyword evidence="3" id="KW-1185">Reference proteome</keyword>
<dbReference type="SUPFAM" id="SSF52210">
    <property type="entry name" value="Succinyl-CoA synthetase domains"/>
    <property type="match status" value="2"/>
</dbReference>
<comment type="caution">
    <text evidence="2">The sequence shown here is derived from an EMBL/GenBank/DDBJ whole genome shotgun (WGS) entry which is preliminary data.</text>
</comment>
<feature type="domain" description="CoA-binding" evidence="1">
    <location>
        <begin position="6"/>
        <end position="101"/>
    </location>
</feature>
<evidence type="ECO:0000259" key="1">
    <source>
        <dbReference type="SMART" id="SM00881"/>
    </source>
</evidence>
<sequence>MTIDCLLRPRSVAIVGASGNPHKIGGRPLHYMLQQGFAGTLYPVSQRGEPVQGVRSHASLHELPEAPDCVVLSVPAEAAREQLQACAAVGARSAVLFSSGFAELGEAGRAEQRRLAECAADAGLRLLGPNTIGCANFATGAVLSFASIFTGFAPQDGPVAIVSQSGAVGASAYALLRDYGVGVRYFCATGNQADVDVVDFLGAVLADEGVRVVLLYFEEVRSRDSLAAALAHAAARGVPVIALCSARTASGARMADCHTGAAGLRDPGLAELFAAHGCHQVRSVAEMSAAVPLWLTPLTPAAKPPPRVAVISNSGASCVLGADACDAHALPLAQLGSTTRERLDALLPPFSRSRNPVDLTAMLLANPALLEDCVRAVLMDDGCDAAALSLLAIAGPGYDVARFARETAAAMRASGKTLAFSSPDPRVRAQFAAQGIAVFAGEFEALAALATRAPAPP</sequence>
<dbReference type="InterPro" id="IPR043938">
    <property type="entry name" value="Ligase_CoA_dom"/>
</dbReference>
<dbReference type="InterPro" id="IPR016102">
    <property type="entry name" value="Succinyl-CoA_synth-like"/>
</dbReference>
<dbReference type="EMBL" id="JACORU010000005">
    <property type="protein sequence ID" value="MBC5765768.1"/>
    <property type="molecule type" value="Genomic_DNA"/>
</dbReference>
<name>A0A923M8H1_9BURK</name>
<dbReference type="PANTHER" id="PTHR42793:SF4">
    <property type="entry name" value="BLL6376 PROTEIN"/>
    <property type="match status" value="1"/>
</dbReference>
<dbReference type="SMART" id="SM00881">
    <property type="entry name" value="CoA_binding"/>
    <property type="match status" value="1"/>
</dbReference>
<dbReference type="SUPFAM" id="SSF51735">
    <property type="entry name" value="NAD(P)-binding Rossmann-fold domains"/>
    <property type="match status" value="1"/>
</dbReference>
<reference evidence="2" key="1">
    <citation type="submission" date="2020-08" db="EMBL/GenBank/DDBJ databases">
        <title>Ramlibacter sp. GTP1 16S ribosomal RNA gene genome sequencing and assembly.</title>
        <authorList>
            <person name="Kang M."/>
        </authorList>
    </citation>
    <scope>NUCLEOTIDE SEQUENCE</scope>
    <source>
        <strain evidence="2">GTP1</strain>
    </source>
</reference>
<dbReference type="Gene3D" id="3.40.50.720">
    <property type="entry name" value="NAD(P)-binding Rossmann-like Domain"/>
    <property type="match status" value="1"/>
</dbReference>
<accession>A0A923M8H1</accession>
<gene>
    <name evidence="2" type="ORF">H8R02_14970</name>
</gene>
<dbReference type="RefSeq" id="WP_187082242.1">
    <property type="nucleotide sequence ID" value="NZ_JACORU010000005.1"/>
</dbReference>
<evidence type="ECO:0000313" key="2">
    <source>
        <dbReference type="EMBL" id="MBC5765768.1"/>
    </source>
</evidence>
<organism evidence="2 3">
    <name type="scientific">Ramlibacter albus</name>
    <dbReference type="NCBI Taxonomy" id="2079448"/>
    <lineage>
        <taxon>Bacteria</taxon>
        <taxon>Pseudomonadati</taxon>
        <taxon>Pseudomonadota</taxon>
        <taxon>Betaproteobacteria</taxon>
        <taxon>Burkholderiales</taxon>
        <taxon>Comamonadaceae</taxon>
        <taxon>Ramlibacter</taxon>
    </lineage>
</organism>
<dbReference type="Proteomes" id="UP000596827">
    <property type="component" value="Unassembled WGS sequence"/>
</dbReference>
<dbReference type="AlphaFoldDB" id="A0A923M8H1"/>
<dbReference type="Gene3D" id="3.40.50.261">
    <property type="entry name" value="Succinyl-CoA synthetase domains"/>
    <property type="match status" value="2"/>
</dbReference>
<dbReference type="GO" id="GO:0043758">
    <property type="term" value="F:acetate-CoA ligase (ADP-forming) activity"/>
    <property type="evidence" value="ECO:0007669"/>
    <property type="project" value="InterPro"/>
</dbReference>
<proteinExistence type="predicted"/>
<evidence type="ECO:0000313" key="3">
    <source>
        <dbReference type="Proteomes" id="UP000596827"/>
    </source>
</evidence>
<dbReference type="Pfam" id="PF13380">
    <property type="entry name" value="CoA_binding_2"/>
    <property type="match status" value="1"/>
</dbReference>
<protein>
    <submittedName>
        <fullName evidence="2">CoA-binding protein</fullName>
    </submittedName>
</protein>
<dbReference type="InterPro" id="IPR032875">
    <property type="entry name" value="Succ_CoA_lig_flav_dom"/>
</dbReference>
<dbReference type="Pfam" id="PF13607">
    <property type="entry name" value="Succ_CoA_lig"/>
    <property type="match status" value="1"/>
</dbReference>
<dbReference type="Pfam" id="PF19045">
    <property type="entry name" value="Ligase_CoA_2"/>
    <property type="match status" value="1"/>
</dbReference>